<organism evidence="1 2">
    <name type="scientific">Candidatus Kaiserbacteria bacterium RIFCSPLOWO2_01_FULL_50_24</name>
    <dbReference type="NCBI Taxonomy" id="1798507"/>
    <lineage>
        <taxon>Bacteria</taxon>
        <taxon>Candidatus Kaiseribacteriota</taxon>
    </lineage>
</organism>
<reference evidence="1 2" key="1">
    <citation type="journal article" date="2016" name="Nat. Commun.">
        <title>Thousands of microbial genomes shed light on interconnected biogeochemical processes in an aquifer system.</title>
        <authorList>
            <person name="Anantharaman K."/>
            <person name="Brown C.T."/>
            <person name="Hug L.A."/>
            <person name="Sharon I."/>
            <person name="Castelle C.J."/>
            <person name="Probst A.J."/>
            <person name="Thomas B.C."/>
            <person name="Singh A."/>
            <person name="Wilkins M.J."/>
            <person name="Karaoz U."/>
            <person name="Brodie E.L."/>
            <person name="Williams K.H."/>
            <person name="Hubbard S.S."/>
            <person name="Banfield J.F."/>
        </authorList>
    </citation>
    <scope>NUCLEOTIDE SEQUENCE [LARGE SCALE GENOMIC DNA]</scope>
</reference>
<evidence type="ECO:0000313" key="1">
    <source>
        <dbReference type="EMBL" id="OGG73425.1"/>
    </source>
</evidence>
<comment type="caution">
    <text evidence="1">The sequence shown here is derived from an EMBL/GenBank/DDBJ whole genome shotgun (WGS) entry which is preliminary data.</text>
</comment>
<sequence length="224" mass="25919">MPGIWPSRASSRKQMRHRLNVRIKPRGRPHLKQRRTVRLENFGVLFAFAMSDFFAIKLEEFYPERSRGVAQKEEPEVLHSYLAAKVMALPCVTLFLRYPSAPGSLKNKAPNEARSIYITHSTKSTYCTCLPPVIYYSPETGEPPMRVMSRQTSELFDKLNFLANGDTELVDKAIRASQKVELTTYRYRFLWLQKGTYLKPTSDLTEIIRYIVQHRPSPKKNCCA</sequence>
<name>A0A1F6EIG0_9BACT</name>
<protein>
    <submittedName>
        <fullName evidence="1">Uncharacterized protein</fullName>
    </submittedName>
</protein>
<dbReference type="AlphaFoldDB" id="A0A1F6EIG0"/>
<dbReference type="Proteomes" id="UP000178587">
    <property type="component" value="Unassembled WGS sequence"/>
</dbReference>
<proteinExistence type="predicted"/>
<gene>
    <name evidence="1" type="ORF">A3A34_02380</name>
</gene>
<dbReference type="EMBL" id="MFLU01000019">
    <property type="protein sequence ID" value="OGG73425.1"/>
    <property type="molecule type" value="Genomic_DNA"/>
</dbReference>
<evidence type="ECO:0000313" key="2">
    <source>
        <dbReference type="Proteomes" id="UP000178587"/>
    </source>
</evidence>
<accession>A0A1F6EIG0</accession>